<dbReference type="AlphaFoldDB" id="A0A0F9S6R8"/>
<keyword evidence="2" id="KW-0479">Metal-binding</keyword>
<keyword evidence="5" id="KW-0482">Metalloprotease</keyword>
<reference evidence="7" key="1">
    <citation type="journal article" date="2015" name="Nature">
        <title>Complex archaea that bridge the gap between prokaryotes and eukaryotes.</title>
        <authorList>
            <person name="Spang A."/>
            <person name="Saw J.H."/>
            <person name="Jorgensen S.L."/>
            <person name="Zaremba-Niedzwiedzka K."/>
            <person name="Martijn J."/>
            <person name="Lind A.E."/>
            <person name="van Eijk R."/>
            <person name="Schleper C."/>
            <person name="Guy L."/>
            <person name="Ettema T.J."/>
        </authorList>
    </citation>
    <scope>NUCLEOTIDE SEQUENCE</scope>
</reference>
<gene>
    <name evidence="7" type="ORF">LCGC14_0556250</name>
</gene>
<evidence type="ECO:0000256" key="1">
    <source>
        <dbReference type="ARBA" id="ARBA00022670"/>
    </source>
</evidence>
<evidence type="ECO:0000313" key="7">
    <source>
        <dbReference type="EMBL" id="KKN57967.1"/>
    </source>
</evidence>
<dbReference type="GO" id="GO:0006508">
    <property type="term" value="P:proteolysis"/>
    <property type="evidence" value="ECO:0007669"/>
    <property type="project" value="UniProtKB-KW"/>
</dbReference>
<evidence type="ECO:0000256" key="3">
    <source>
        <dbReference type="ARBA" id="ARBA00022801"/>
    </source>
</evidence>
<dbReference type="EMBL" id="LAZR01000780">
    <property type="protein sequence ID" value="KKN57967.1"/>
    <property type="molecule type" value="Genomic_DNA"/>
</dbReference>
<proteinExistence type="predicted"/>
<evidence type="ECO:0000256" key="2">
    <source>
        <dbReference type="ARBA" id="ARBA00022723"/>
    </source>
</evidence>
<dbReference type="InterPro" id="IPR028090">
    <property type="entry name" value="JAB_dom_prok"/>
</dbReference>
<dbReference type="SUPFAM" id="SSF102712">
    <property type="entry name" value="JAB1/MPN domain"/>
    <property type="match status" value="1"/>
</dbReference>
<keyword evidence="4" id="KW-0862">Zinc</keyword>
<dbReference type="GO" id="GO:0046872">
    <property type="term" value="F:metal ion binding"/>
    <property type="evidence" value="ECO:0007669"/>
    <property type="project" value="UniProtKB-KW"/>
</dbReference>
<protein>
    <recommendedName>
        <fullName evidence="6">JAB domain-containing protein</fullName>
    </recommendedName>
</protein>
<keyword evidence="3" id="KW-0378">Hydrolase</keyword>
<organism evidence="7">
    <name type="scientific">marine sediment metagenome</name>
    <dbReference type="NCBI Taxonomy" id="412755"/>
    <lineage>
        <taxon>unclassified sequences</taxon>
        <taxon>metagenomes</taxon>
        <taxon>ecological metagenomes</taxon>
    </lineage>
</organism>
<keyword evidence="1" id="KW-0645">Protease</keyword>
<dbReference type="GO" id="GO:0008237">
    <property type="term" value="F:metallopeptidase activity"/>
    <property type="evidence" value="ECO:0007669"/>
    <property type="project" value="UniProtKB-KW"/>
</dbReference>
<dbReference type="Gene3D" id="3.40.140.10">
    <property type="entry name" value="Cytidine Deaminase, domain 2"/>
    <property type="match status" value="1"/>
</dbReference>
<accession>A0A0F9S6R8</accession>
<sequence length="320" mass="37501">MTEEKDLETAIGFKVIFKKEVSDKILWLTQNYEKEISGWLTGEMKGSYVYVDNILFPHQEVGGASVDTDGKNLIDLRKEYGDECLRIIGHWHSHNTMSAYWSSTDDDFMKIYVQPRDFGLFVVSAVDEPFRIKLIFMKPLMFSFDNVPYTTFFTNDTLAKELESMIKEKIVEVKFMQTEKSEEAINNSGNNLFNIEREVSKRVFINKKNNILYVRDLTPEMMDLFDNFINKIVKKKNMSEINYQNGTKTLVISCKNKRNSRILRDDAREILTRFFEEQDDVMNSIMEGENVDTGNQAYLDENYNYNNQREASGYPVWDHP</sequence>
<feature type="domain" description="JAB" evidence="6">
    <location>
        <begin position="27"/>
        <end position="111"/>
    </location>
</feature>
<evidence type="ECO:0000259" key="6">
    <source>
        <dbReference type="Pfam" id="PF14464"/>
    </source>
</evidence>
<evidence type="ECO:0000256" key="4">
    <source>
        <dbReference type="ARBA" id="ARBA00022833"/>
    </source>
</evidence>
<evidence type="ECO:0000256" key="5">
    <source>
        <dbReference type="ARBA" id="ARBA00023049"/>
    </source>
</evidence>
<comment type="caution">
    <text evidence="7">The sequence shown here is derived from an EMBL/GenBank/DDBJ whole genome shotgun (WGS) entry which is preliminary data.</text>
</comment>
<dbReference type="Pfam" id="PF14464">
    <property type="entry name" value="Prok-JAB"/>
    <property type="match status" value="1"/>
</dbReference>
<name>A0A0F9S6R8_9ZZZZ</name>